<evidence type="ECO:0000313" key="1">
    <source>
        <dbReference type="EMBL" id="EAQ12075.1"/>
    </source>
</evidence>
<evidence type="ECO:0000313" key="2">
    <source>
        <dbReference type="Proteomes" id="UP000002931"/>
    </source>
</evidence>
<dbReference type="Proteomes" id="UP000002931">
    <property type="component" value="Unassembled WGS sequence"/>
</dbReference>
<dbReference type="RefSeq" id="WP_008327876.1">
    <property type="nucleotide sequence ID" value="NZ_CH902578.1"/>
</dbReference>
<dbReference type="HOGENOM" id="CLU_2382730_0_0_5"/>
<accession>A3VI76</accession>
<comment type="caution">
    <text evidence="1">The sequence shown here is derived from an EMBL/GenBank/DDBJ whole genome shotgun (WGS) entry which is preliminary data.</text>
</comment>
<name>A3VI76_9RHOB</name>
<protein>
    <submittedName>
        <fullName evidence="1">Uncharacterized protein</fullName>
    </submittedName>
</protein>
<organism evidence="1 2">
    <name type="scientific">Maritimibacter alkaliphilus HTCC2654</name>
    <dbReference type="NCBI Taxonomy" id="314271"/>
    <lineage>
        <taxon>Bacteria</taxon>
        <taxon>Pseudomonadati</taxon>
        <taxon>Pseudomonadota</taxon>
        <taxon>Alphaproteobacteria</taxon>
        <taxon>Rhodobacterales</taxon>
        <taxon>Roseobacteraceae</taxon>
        <taxon>Maritimibacter</taxon>
    </lineage>
</organism>
<dbReference type="AlphaFoldDB" id="A3VI76"/>
<dbReference type="EMBL" id="AAMT01000010">
    <property type="protein sequence ID" value="EAQ12075.1"/>
    <property type="molecule type" value="Genomic_DNA"/>
</dbReference>
<keyword evidence="2" id="KW-1185">Reference proteome</keyword>
<reference evidence="1 2" key="1">
    <citation type="journal article" date="2010" name="J. Bacteriol.">
        <title>Genome sequences of Pelagibaca bermudensis HTCC2601T and Maritimibacter alkaliphilus HTCC2654T, the type strains of two marine Roseobacter genera.</title>
        <authorList>
            <person name="Thrash J.C."/>
            <person name="Cho J.C."/>
            <person name="Ferriera S."/>
            <person name="Johnson J."/>
            <person name="Vergin K.L."/>
            <person name="Giovannoni S.J."/>
        </authorList>
    </citation>
    <scope>NUCLEOTIDE SEQUENCE [LARGE SCALE GENOMIC DNA]</scope>
    <source>
        <strain evidence="1 2">HTCC2654</strain>
    </source>
</reference>
<dbReference type="STRING" id="314271.RB2654_01195"/>
<sequence>MIRKAHIVTLVALCGLSAVLGYRVAGMGPPDPSSIVADWASVYARETGRDDLHCAGWPEGQGYVVECGQGDDKVAYVTDMYGALVGRRAGGIGG</sequence>
<proteinExistence type="predicted"/>
<gene>
    <name evidence="1" type="ORF">RB2654_01195</name>
</gene>